<protein>
    <submittedName>
        <fullName evidence="2">Uncharacterized protein</fullName>
    </submittedName>
</protein>
<feature type="region of interest" description="Disordered" evidence="1">
    <location>
        <begin position="1"/>
        <end position="23"/>
    </location>
</feature>
<evidence type="ECO:0000313" key="3">
    <source>
        <dbReference type="Proteomes" id="UP000597444"/>
    </source>
</evidence>
<evidence type="ECO:0000256" key="1">
    <source>
        <dbReference type="SAM" id="MobiDB-lite"/>
    </source>
</evidence>
<accession>A0A8J3N7Q9</accession>
<gene>
    <name evidence="2" type="ORF">KSF_087880</name>
</gene>
<keyword evidence="3" id="KW-1185">Reference proteome</keyword>
<sequence>MEEPGGQAHEERTQDPNTVPDRVAQNVTGDVECRARIKCIHTLLLHDGIGIASLNGING</sequence>
<dbReference type="Proteomes" id="UP000597444">
    <property type="component" value="Unassembled WGS sequence"/>
</dbReference>
<reference evidence="2" key="1">
    <citation type="submission" date="2020-10" db="EMBL/GenBank/DDBJ databases">
        <title>Taxonomic study of unclassified bacteria belonging to the class Ktedonobacteria.</title>
        <authorList>
            <person name="Yabe S."/>
            <person name="Wang C.M."/>
            <person name="Zheng Y."/>
            <person name="Sakai Y."/>
            <person name="Cavaletti L."/>
            <person name="Monciardini P."/>
            <person name="Donadio S."/>
        </authorList>
    </citation>
    <scope>NUCLEOTIDE SEQUENCE</scope>
    <source>
        <strain evidence="2">ID150040</strain>
    </source>
</reference>
<proteinExistence type="predicted"/>
<evidence type="ECO:0000313" key="2">
    <source>
        <dbReference type="EMBL" id="GHO98740.1"/>
    </source>
</evidence>
<dbReference type="EMBL" id="BNJK01000002">
    <property type="protein sequence ID" value="GHO98740.1"/>
    <property type="molecule type" value="Genomic_DNA"/>
</dbReference>
<organism evidence="2 3">
    <name type="scientific">Reticulibacter mediterranei</name>
    <dbReference type="NCBI Taxonomy" id="2778369"/>
    <lineage>
        <taxon>Bacteria</taxon>
        <taxon>Bacillati</taxon>
        <taxon>Chloroflexota</taxon>
        <taxon>Ktedonobacteria</taxon>
        <taxon>Ktedonobacterales</taxon>
        <taxon>Reticulibacteraceae</taxon>
        <taxon>Reticulibacter</taxon>
    </lineage>
</organism>
<dbReference type="AlphaFoldDB" id="A0A8J3N7Q9"/>
<name>A0A8J3N7Q9_9CHLR</name>
<comment type="caution">
    <text evidence="2">The sequence shown here is derived from an EMBL/GenBank/DDBJ whole genome shotgun (WGS) entry which is preliminary data.</text>
</comment>